<gene>
    <name evidence="2" type="ORF">PROFUN_03452</name>
</gene>
<protein>
    <recommendedName>
        <fullName evidence="1">DUF7726 domain-containing protein</fullName>
    </recommendedName>
</protein>
<evidence type="ECO:0000313" key="3">
    <source>
        <dbReference type="Proteomes" id="UP000241769"/>
    </source>
</evidence>
<evidence type="ECO:0000259" key="1">
    <source>
        <dbReference type="Pfam" id="PF24852"/>
    </source>
</evidence>
<proteinExistence type="predicted"/>
<dbReference type="InParanoid" id="A0A2P6MN58"/>
<dbReference type="AlphaFoldDB" id="A0A2P6MN58"/>
<dbReference type="Proteomes" id="UP000241769">
    <property type="component" value="Unassembled WGS sequence"/>
</dbReference>
<reference evidence="2 3" key="1">
    <citation type="journal article" date="2018" name="Genome Biol. Evol.">
        <title>Multiple Roots of Fruiting Body Formation in Amoebozoa.</title>
        <authorList>
            <person name="Hillmann F."/>
            <person name="Forbes G."/>
            <person name="Novohradska S."/>
            <person name="Ferling I."/>
            <person name="Riege K."/>
            <person name="Groth M."/>
            <person name="Westermann M."/>
            <person name="Marz M."/>
            <person name="Spaller T."/>
            <person name="Winckler T."/>
            <person name="Schaap P."/>
            <person name="Glockner G."/>
        </authorList>
    </citation>
    <scope>NUCLEOTIDE SEQUENCE [LARGE SCALE GENOMIC DNA]</scope>
    <source>
        <strain evidence="2 3">Jena</strain>
    </source>
</reference>
<dbReference type="Pfam" id="PF24852">
    <property type="entry name" value="DUF7726"/>
    <property type="match status" value="1"/>
</dbReference>
<dbReference type="InterPro" id="IPR056143">
    <property type="entry name" value="DUF7726"/>
</dbReference>
<sequence>MSAQAPPVAAYAVDSDSEEEDGELHIYDDCNEIRRKIKAMLAKGQKITPWLREIGGVNSNSYQQFMKAKGPTGGCQNRTYRAAYEYFERQRIAEGKPKSKKRLDAEAALGSSEGFSTVAVRGMWCGPGNVPVVDEYGRVSIAREF</sequence>
<organism evidence="2 3">
    <name type="scientific">Planoprotostelium fungivorum</name>
    <dbReference type="NCBI Taxonomy" id="1890364"/>
    <lineage>
        <taxon>Eukaryota</taxon>
        <taxon>Amoebozoa</taxon>
        <taxon>Evosea</taxon>
        <taxon>Variosea</taxon>
        <taxon>Cavosteliida</taxon>
        <taxon>Cavosteliaceae</taxon>
        <taxon>Planoprotostelium</taxon>
    </lineage>
</organism>
<feature type="domain" description="DUF7726" evidence="1">
    <location>
        <begin position="25"/>
        <end position="96"/>
    </location>
</feature>
<dbReference type="PANTHER" id="PTHR42339">
    <property type="entry name" value="HISTONE H1"/>
    <property type="match status" value="1"/>
</dbReference>
<name>A0A2P6MN58_9EUKA</name>
<comment type="caution">
    <text evidence="2">The sequence shown here is derived from an EMBL/GenBank/DDBJ whole genome shotgun (WGS) entry which is preliminary data.</text>
</comment>
<evidence type="ECO:0000313" key="2">
    <source>
        <dbReference type="EMBL" id="PRP73138.1"/>
    </source>
</evidence>
<keyword evidence="3" id="KW-1185">Reference proteome</keyword>
<dbReference type="PANTHER" id="PTHR42339:SF1">
    <property type="entry name" value="HISTONE H1"/>
    <property type="match status" value="1"/>
</dbReference>
<dbReference type="OrthoDB" id="2592504at2759"/>
<dbReference type="EMBL" id="MDYQ01000661">
    <property type="protein sequence ID" value="PRP73138.1"/>
    <property type="molecule type" value="Genomic_DNA"/>
</dbReference>
<accession>A0A2P6MN58</accession>